<dbReference type="GO" id="GO:0004523">
    <property type="term" value="F:RNA-DNA hybrid ribonuclease activity"/>
    <property type="evidence" value="ECO:0007669"/>
    <property type="project" value="InterPro"/>
</dbReference>
<dbReference type="AlphaFoldDB" id="A0A2P5EZC3"/>
<dbReference type="GO" id="GO:0003676">
    <property type="term" value="F:nucleic acid binding"/>
    <property type="evidence" value="ECO:0007669"/>
    <property type="project" value="InterPro"/>
</dbReference>
<dbReference type="EMBL" id="JXTC01000079">
    <property type="protein sequence ID" value="PON90889.1"/>
    <property type="molecule type" value="Genomic_DNA"/>
</dbReference>
<organism evidence="2 3">
    <name type="scientific">Trema orientale</name>
    <name type="common">Charcoal tree</name>
    <name type="synonym">Celtis orientalis</name>
    <dbReference type="NCBI Taxonomy" id="63057"/>
    <lineage>
        <taxon>Eukaryota</taxon>
        <taxon>Viridiplantae</taxon>
        <taxon>Streptophyta</taxon>
        <taxon>Embryophyta</taxon>
        <taxon>Tracheophyta</taxon>
        <taxon>Spermatophyta</taxon>
        <taxon>Magnoliopsida</taxon>
        <taxon>eudicotyledons</taxon>
        <taxon>Gunneridae</taxon>
        <taxon>Pentapetalae</taxon>
        <taxon>rosids</taxon>
        <taxon>fabids</taxon>
        <taxon>Rosales</taxon>
        <taxon>Cannabaceae</taxon>
        <taxon>Trema</taxon>
    </lineage>
</organism>
<feature type="domain" description="RNase H type-1" evidence="1">
    <location>
        <begin position="94"/>
        <end position="138"/>
    </location>
</feature>
<proteinExistence type="predicted"/>
<keyword evidence="3" id="KW-1185">Reference proteome</keyword>
<comment type="caution">
    <text evidence="2">The sequence shown here is derived from an EMBL/GenBank/DDBJ whole genome shotgun (WGS) entry which is preliminary data.</text>
</comment>
<gene>
    <name evidence="2" type="ORF">TorRG33x02_132950</name>
</gene>
<accession>A0A2P5EZC3</accession>
<dbReference type="Pfam" id="PF13456">
    <property type="entry name" value="RVT_3"/>
    <property type="match status" value="1"/>
</dbReference>
<sequence>MLIFGKFFGSWRFAFDTISYALYVELIWKEHNSILHGNGAVDVESMIRSVRNSLAVYSQAALQDTEALNSFTNRWTLVPPPWMKINVDMAEVLCTTPTFGEASAILLGVKVAAANGWKLIVIESDCKDLIDKWDLKKEMIGNQVHL</sequence>
<protein>
    <recommendedName>
        <fullName evidence="1">RNase H type-1 domain-containing protein</fullName>
    </recommendedName>
</protein>
<evidence type="ECO:0000259" key="1">
    <source>
        <dbReference type="Pfam" id="PF13456"/>
    </source>
</evidence>
<reference evidence="3" key="1">
    <citation type="submission" date="2016-06" db="EMBL/GenBank/DDBJ databases">
        <title>Parallel loss of symbiosis genes in relatives of nitrogen-fixing non-legume Parasponia.</title>
        <authorList>
            <person name="Van Velzen R."/>
            <person name="Holmer R."/>
            <person name="Bu F."/>
            <person name="Rutten L."/>
            <person name="Van Zeijl A."/>
            <person name="Liu W."/>
            <person name="Santuari L."/>
            <person name="Cao Q."/>
            <person name="Sharma T."/>
            <person name="Shen D."/>
            <person name="Roswanjaya Y."/>
            <person name="Wardhani T."/>
            <person name="Kalhor M.S."/>
            <person name="Jansen J."/>
            <person name="Van den Hoogen J."/>
            <person name="Gungor B."/>
            <person name="Hartog M."/>
            <person name="Hontelez J."/>
            <person name="Verver J."/>
            <person name="Yang W.-C."/>
            <person name="Schijlen E."/>
            <person name="Repin R."/>
            <person name="Schilthuizen M."/>
            <person name="Schranz E."/>
            <person name="Heidstra R."/>
            <person name="Miyata K."/>
            <person name="Fedorova E."/>
            <person name="Kohlen W."/>
            <person name="Bisseling T."/>
            <person name="Smit S."/>
            <person name="Geurts R."/>
        </authorList>
    </citation>
    <scope>NUCLEOTIDE SEQUENCE [LARGE SCALE GENOMIC DNA]</scope>
    <source>
        <strain evidence="3">cv. RG33-2</strain>
    </source>
</reference>
<dbReference type="Proteomes" id="UP000237000">
    <property type="component" value="Unassembled WGS sequence"/>
</dbReference>
<name>A0A2P5EZC3_TREOI</name>
<evidence type="ECO:0000313" key="2">
    <source>
        <dbReference type="EMBL" id="PON90889.1"/>
    </source>
</evidence>
<dbReference type="InParanoid" id="A0A2P5EZC3"/>
<dbReference type="InterPro" id="IPR002156">
    <property type="entry name" value="RNaseH_domain"/>
</dbReference>
<evidence type="ECO:0000313" key="3">
    <source>
        <dbReference type="Proteomes" id="UP000237000"/>
    </source>
</evidence>